<dbReference type="Proteomes" id="UP000515154">
    <property type="component" value="Unplaced"/>
</dbReference>
<evidence type="ECO:0000256" key="2">
    <source>
        <dbReference type="ARBA" id="ARBA00022980"/>
    </source>
</evidence>
<dbReference type="InterPro" id="IPR039109">
    <property type="entry name" value="Ribosomal_eL30-like"/>
</dbReference>
<evidence type="ECO:0000313" key="7">
    <source>
        <dbReference type="Proteomes" id="UP000515154"/>
    </source>
</evidence>
<dbReference type="RefSeq" id="XP_029656500.1">
    <property type="nucleotide sequence ID" value="XM_029800640.1"/>
</dbReference>
<dbReference type="Pfam" id="PF01248">
    <property type="entry name" value="Ribosomal_L7Ae"/>
    <property type="match status" value="1"/>
</dbReference>
<comment type="similarity">
    <text evidence="1">Belongs to the eukaryotic ribosomal protein eL30 family.</text>
</comment>
<sequence>MGRKKVGADNTNANLAMAVRSGKCSLGRRQTLRLMTAGKAKLVVIANNADHLHKSELEYNGFMGKIPILHYKGNNNELGTACGKRFKVTIMAIQDPGDSDIIKSKS</sequence>
<dbReference type="KEGG" id="osn:115230452"/>
<evidence type="ECO:0000256" key="5">
    <source>
        <dbReference type="ARBA" id="ARBA00035336"/>
    </source>
</evidence>
<dbReference type="SUPFAM" id="SSF55315">
    <property type="entry name" value="L30e-like"/>
    <property type="match status" value="1"/>
</dbReference>
<dbReference type="InterPro" id="IPR004038">
    <property type="entry name" value="Ribosomal_eL8/eL30/eS12/Gad45"/>
</dbReference>
<dbReference type="GO" id="GO:0005840">
    <property type="term" value="C:ribosome"/>
    <property type="evidence" value="ECO:0007669"/>
    <property type="project" value="UniProtKB-KW"/>
</dbReference>
<dbReference type="NCBIfam" id="NF002172">
    <property type="entry name" value="PRK01018.1"/>
    <property type="match status" value="1"/>
</dbReference>
<dbReference type="Gene3D" id="3.30.1330.30">
    <property type="match status" value="1"/>
</dbReference>
<organism evidence="7 8">
    <name type="scientific">Octopus sinensis</name>
    <name type="common">East Asian common octopus</name>
    <dbReference type="NCBI Taxonomy" id="2607531"/>
    <lineage>
        <taxon>Eukaryota</taxon>
        <taxon>Metazoa</taxon>
        <taxon>Spiralia</taxon>
        <taxon>Lophotrochozoa</taxon>
        <taxon>Mollusca</taxon>
        <taxon>Cephalopoda</taxon>
        <taxon>Coleoidea</taxon>
        <taxon>Octopodiformes</taxon>
        <taxon>Octopoda</taxon>
        <taxon>Incirrata</taxon>
        <taxon>Octopodidae</taxon>
        <taxon>Octopus</taxon>
    </lineage>
</organism>
<evidence type="ECO:0000313" key="8">
    <source>
        <dbReference type="RefSeq" id="XP_029656500.1"/>
    </source>
</evidence>
<protein>
    <recommendedName>
        <fullName evidence="4">Large ribosomal subunit protein eL30</fullName>
    </recommendedName>
    <alternativeName>
        <fullName evidence="5">60S ribosomal protein L30</fullName>
    </alternativeName>
</protein>
<evidence type="ECO:0000256" key="3">
    <source>
        <dbReference type="ARBA" id="ARBA00023274"/>
    </source>
</evidence>
<dbReference type="GO" id="GO:1990904">
    <property type="term" value="C:ribonucleoprotein complex"/>
    <property type="evidence" value="ECO:0007669"/>
    <property type="project" value="UniProtKB-KW"/>
</dbReference>
<keyword evidence="3" id="KW-0687">Ribonucleoprotein</keyword>
<keyword evidence="2" id="KW-0689">Ribosomal protein</keyword>
<proteinExistence type="inferred from homology"/>
<evidence type="ECO:0000256" key="1">
    <source>
        <dbReference type="ARBA" id="ARBA00007326"/>
    </source>
</evidence>
<dbReference type="InterPro" id="IPR029064">
    <property type="entry name" value="Ribosomal_eL30-like_sf"/>
</dbReference>
<name>A0A6P7U2K2_9MOLL</name>
<dbReference type="FunFam" id="3.30.1330.30:FF:000001">
    <property type="entry name" value="60S ribosomal protein L30"/>
    <property type="match status" value="1"/>
</dbReference>
<gene>
    <name evidence="8" type="primary">LOC115230452</name>
</gene>
<dbReference type="PANTHER" id="PTHR11449">
    <property type="entry name" value="RIBOSOMAL PROTEIN L30"/>
    <property type="match status" value="1"/>
</dbReference>
<dbReference type="AlphaFoldDB" id="A0A6P7U2K2"/>
<evidence type="ECO:0000256" key="4">
    <source>
        <dbReference type="ARBA" id="ARBA00035231"/>
    </source>
</evidence>
<dbReference type="PROSITE" id="PS00993">
    <property type="entry name" value="RIBOSOMAL_L30E_2"/>
    <property type="match status" value="1"/>
</dbReference>
<dbReference type="InterPro" id="IPR022991">
    <property type="entry name" value="Ribosomal_eL30_CS"/>
</dbReference>
<feature type="domain" description="Ribosomal protein eL8/eL30/eS12/Gadd45" evidence="6">
    <location>
        <begin position="11"/>
        <end position="102"/>
    </location>
</feature>
<keyword evidence="7" id="KW-1185">Reference proteome</keyword>
<reference evidence="8" key="1">
    <citation type="submission" date="2025-08" db="UniProtKB">
        <authorList>
            <consortium name="RefSeq"/>
        </authorList>
    </citation>
    <scope>IDENTIFICATION</scope>
</reference>
<evidence type="ECO:0000259" key="6">
    <source>
        <dbReference type="Pfam" id="PF01248"/>
    </source>
</evidence>
<dbReference type="GO" id="GO:0003723">
    <property type="term" value="F:RNA binding"/>
    <property type="evidence" value="ECO:0007669"/>
    <property type="project" value="InterPro"/>
</dbReference>
<accession>A0A6P7U2K2</accession>